<dbReference type="Gene3D" id="3.40.50.1000">
    <property type="entry name" value="HAD superfamily/HAD-like"/>
    <property type="match status" value="1"/>
</dbReference>
<dbReference type="GO" id="GO:0005744">
    <property type="term" value="C:TIM23 mitochondrial import inner membrane translocase complex"/>
    <property type="evidence" value="ECO:0007669"/>
    <property type="project" value="UniProtKB-UniRule"/>
</dbReference>
<proteinExistence type="inferred from homology"/>
<sequence>MKFCFDRFVVGLWSSARDHNIDAVLSCITGHGNRHKLAFVWAQEECEDSGFYCLEKEEKPIFLKRLEDLWGKKYPITLPWKNGQYSASNTLLIDTEPHVSLLNPVDSAIFPQPYKKPNPRDTFLGQTGELRSFLEGVAEVDDVPTYVKENRIGQPPITPSHPDWKYYEKIVHHFGKK</sequence>
<evidence type="ECO:0000256" key="1">
    <source>
        <dbReference type="RuleBase" id="RU365079"/>
    </source>
</evidence>
<reference evidence="3 4" key="1">
    <citation type="submission" date="2018-06" db="EMBL/GenBank/DDBJ databases">
        <title>The Genome of Cuscuta australis (Dodder) Provides Insight into the Evolution of Plant Parasitism.</title>
        <authorList>
            <person name="Liu H."/>
        </authorList>
    </citation>
    <scope>NUCLEOTIDE SEQUENCE [LARGE SCALE GENOMIC DNA]</scope>
    <source>
        <strain evidence="4">cv. Yunnan</strain>
        <tissue evidence="3">Vines</tissue>
    </source>
</reference>
<evidence type="ECO:0000313" key="3">
    <source>
        <dbReference type="EMBL" id="RAL43723.1"/>
    </source>
</evidence>
<comment type="function">
    <text evidence="1">Essential component of the TIM23 complex, a complex that mediates the translocation of transit peptide-containing proteins across the mitochondrial inner membrane.</text>
</comment>
<evidence type="ECO:0000259" key="2">
    <source>
        <dbReference type="Pfam" id="PF03031"/>
    </source>
</evidence>
<protein>
    <recommendedName>
        <fullName evidence="1">Mitochondrial import inner membrane translocase subunit TIM50</fullName>
    </recommendedName>
</protein>
<name>A0A328DI85_9ASTE</name>
<comment type="subunit">
    <text evidence="1">Component of the TIM23 complex.</text>
</comment>
<dbReference type="SUPFAM" id="SSF56784">
    <property type="entry name" value="HAD-like"/>
    <property type="match status" value="1"/>
</dbReference>
<feature type="domain" description="FCP1 homology" evidence="2">
    <location>
        <begin position="2"/>
        <end position="143"/>
    </location>
</feature>
<keyword evidence="4" id="KW-1185">Reference proteome</keyword>
<keyword evidence="1" id="KW-0496">Mitochondrion</keyword>
<dbReference type="PANTHER" id="PTHR12210">
    <property type="entry name" value="DULLARD PROTEIN PHOSPHATASE"/>
    <property type="match status" value="1"/>
</dbReference>
<comment type="subcellular location">
    <subcellularLocation>
        <location evidence="1">Mitochondrion inner membrane</location>
        <topology evidence="1">Single-pass membrane protein</topology>
    </subcellularLocation>
</comment>
<dbReference type="GO" id="GO:0015031">
    <property type="term" value="P:protein transport"/>
    <property type="evidence" value="ECO:0007669"/>
    <property type="project" value="UniProtKB-KW"/>
</dbReference>
<keyword evidence="1" id="KW-0813">Transport</keyword>
<dbReference type="Proteomes" id="UP000249390">
    <property type="component" value="Unassembled WGS sequence"/>
</dbReference>
<evidence type="ECO:0000313" key="4">
    <source>
        <dbReference type="Proteomes" id="UP000249390"/>
    </source>
</evidence>
<dbReference type="InterPro" id="IPR036412">
    <property type="entry name" value="HAD-like_sf"/>
</dbReference>
<keyword evidence="1" id="KW-0653">Protein transport</keyword>
<organism evidence="3 4">
    <name type="scientific">Cuscuta australis</name>
    <dbReference type="NCBI Taxonomy" id="267555"/>
    <lineage>
        <taxon>Eukaryota</taxon>
        <taxon>Viridiplantae</taxon>
        <taxon>Streptophyta</taxon>
        <taxon>Embryophyta</taxon>
        <taxon>Tracheophyta</taxon>
        <taxon>Spermatophyta</taxon>
        <taxon>Magnoliopsida</taxon>
        <taxon>eudicotyledons</taxon>
        <taxon>Gunneridae</taxon>
        <taxon>Pentapetalae</taxon>
        <taxon>asterids</taxon>
        <taxon>lamiids</taxon>
        <taxon>Solanales</taxon>
        <taxon>Convolvulaceae</taxon>
        <taxon>Cuscuteae</taxon>
        <taxon>Cuscuta</taxon>
        <taxon>Cuscuta subgen. Grammica</taxon>
        <taxon>Cuscuta sect. Cleistogrammica</taxon>
    </lineage>
</organism>
<comment type="similarity">
    <text evidence="1">Belongs to the TIM50 family.</text>
</comment>
<dbReference type="AlphaFoldDB" id="A0A328DI85"/>
<gene>
    <name evidence="3" type="ORF">DM860_014224</name>
</gene>
<dbReference type="InterPro" id="IPR023214">
    <property type="entry name" value="HAD_sf"/>
</dbReference>
<dbReference type="EMBL" id="NQVE01000152">
    <property type="protein sequence ID" value="RAL43723.1"/>
    <property type="molecule type" value="Genomic_DNA"/>
</dbReference>
<keyword evidence="1" id="KW-0811">Translocation</keyword>
<comment type="caution">
    <text evidence="3">The sequence shown here is derived from an EMBL/GenBank/DDBJ whole genome shotgun (WGS) entry which is preliminary data.</text>
</comment>
<dbReference type="InterPro" id="IPR050365">
    <property type="entry name" value="TIM50"/>
</dbReference>
<keyword evidence="1" id="KW-0809">Transit peptide</keyword>
<dbReference type="Pfam" id="PF03031">
    <property type="entry name" value="NIF"/>
    <property type="match status" value="1"/>
</dbReference>
<accession>A0A328DI85</accession>
<dbReference type="InterPro" id="IPR004274">
    <property type="entry name" value="FCP1_dom"/>
</dbReference>